<evidence type="ECO:0000256" key="1">
    <source>
        <dbReference type="SAM" id="MobiDB-lite"/>
    </source>
</evidence>
<feature type="region of interest" description="Disordered" evidence="1">
    <location>
        <begin position="429"/>
        <end position="448"/>
    </location>
</feature>
<dbReference type="PANTHER" id="PTHR11360">
    <property type="entry name" value="MONOCARBOXYLATE TRANSPORTER"/>
    <property type="match status" value="1"/>
</dbReference>
<sequence>MKEDSPGETEQLQQLCSGSQYSIVGTSSSDDNIESSTNEIAAPYISSGRILGTSTHNLVMQQAELVSSHNLADFPGKEAGQEWAFLDPPDSRYSWLILLCCIIIQLAAGTLVGTVGLFLVEFLETFEGNELGYSWVCTIQQTLIFVSAKTASLVNYTTPSHFNTEKSFDSIHEKSREAVAYVNYCKGSNGAENAKPGVETNSLLSPFIDNESNFTQLASSEAKPMQCCIQSKPHPVVHWRMMILIAHNILWGYSSSTFFILLPELCKSLSIDSTKVSHLFMVVGIAGFVGRLSTILLCRAVTNFGMGFGTLVTMLIQSGAMFGLTFTSSFEWFAVLVGIFNLAYGSAACLVTPAILELHGNHYLATVYGIEMLFFGAGILVSTPFSSYMFQKFGTYSIGFQVAAGASTFGALVYLPHVIVKWKAEQSNKPETNLAPKPTSFSDSSVPQ</sequence>
<feature type="transmembrane region" description="Helical" evidence="2">
    <location>
        <begin position="363"/>
        <end position="381"/>
    </location>
</feature>
<dbReference type="Proteomes" id="UP000593567">
    <property type="component" value="Unassembled WGS sequence"/>
</dbReference>
<dbReference type="OrthoDB" id="410267at2759"/>
<evidence type="ECO:0000256" key="2">
    <source>
        <dbReference type="SAM" id="Phobius"/>
    </source>
</evidence>
<feature type="transmembrane region" description="Helical" evidence="2">
    <location>
        <begin position="277"/>
        <end position="297"/>
    </location>
</feature>
<dbReference type="GO" id="GO:0008028">
    <property type="term" value="F:monocarboxylic acid transmembrane transporter activity"/>
    <property type="evidence" value="ECO:0007669"/>
    <property type="project" value="TreeGrafter"/>
</dbReference>
<dbReference type="Gene3D" id="1.20.1250.20">
    <property type="entry name" value="MFS general substrate transporter like domains"/>
    <property type="match status" value="1"/>
</dbReference>
<keyword evidence="2" id="KW-1133">Transmembrane helix</keyword>
<gene>
    <name evidence="3" type="ORF">EB796_020928</name>
</gene>
<feature type="transmembrane region" description="Helical" evidence="2">
    <location>
        <begin position="241"/>
        <end position="262"/>
    </location>
</feature>
<comment type="caution">
    <text evidence="3">The sequence shown here is derived from an EMBL/GenBank/DDBJ whole genome shotgun (WGS) entry which is preliminary data.</text>
</comment>
<accession>A0A7J7J3L2</accession>
<keyword evidence="4" id="KW-1185">Reference proteome</keyword>
<organism evidence="3 4">
    <name type="scientific">Bugula neritina</name>
    <name type="common">Brown bryozoan</name>
    <name type="synonym">Sertularia neritina</name>
    <dbReference type="NCBI Taxonomy" id="10212"/>
    <lineage>
        <taxon>Eukaryota</taxon>
        <taxon>Metazoa</taxon>
        <taxon>Spiralia</taxon>
        <taxon>Lophotrochozoa</taxon>
        <taxon>Bryozoa</taxon>
        <taxon>Gymnolaemata</taxon>
        <taxon>Cheilostomatida</taxon>
        <taxon>Flustrina</taxon>
        <taxon>Buguloidea</taxon>
        <taxon>Bugulidae</taxon>
        <taxon>Bugula</taxon>
    </lineage>
</organism>
<feature type="transmembrane region" description="Helical" evidence="2">
    <location>
        <begin position="93"/>
        <end position="120"/>
    </location>
</feature>
<protein>
    <submittedName>
        <fullName evidence="3">Uncharacterized protein</fullName>
    </submittedName>
</protein>
<dbReference type="AlphaFoldDB" id="A0A7J7J3L2"/>
<dbReference type="SUPFAM" id="SSF103473">
    <property type="entry name" value="MFS general substrate transporter"/>
    <property type="match status" value="1"/>
</dbReference>
<dbReference type="EMBL" id="VXIV02003146">
    <property type="protein sequence ID" value="KAF6020772.1"/>
    <property type="molecule type" value="Genomic_DNA"/>
</dbReference>
<dbReference type="InterPro" id="IPR036259">
    <property type="entry name" value="MFS_trans_sf"/>
</dbReference>
<proteinExistence type="predicted"/>
<evidence type="ECO:0000313" key="4">
    <source>
        <dbReference type="Proteomes" id="UP000593567"/>
    </source>
</evidence>
<reference evidence="3" key="1">
    <citation type="submission" date="2020-06" db="EMBL/GenBank/DDBJ databases">
        <title>Draft genome of Bugula neritina, a colonial animal packing powerful symbionts and potential medicines.</title>
        <authorList>
            <person name="Rayko M."/>
        </authorList>
    </citation>
    <scope>NUCLEOTIDE SEQUENCE [LARGE SCALE GENOMIC DNA]</scope>
    <source>
        <strain evidence="3">Kwan_BN1</strain>
    </source>
</reference>
<keyword evidence="2" id="KW-0812">Transmembrane</keyword>
<name>A0A7J7J3L2_BUGNE</name>
<keyword evidence="2" id="KW-0472">Membrane</keyword>
<feature type="compositionally biased region" description="Polar residues" evidence="1">
    <location>
        <begin position="439"/>
        <end position="448"/>
    </location>
</feature>
<evidence type="ECO:0000313" key="3">
    <source>
        <dbReference type="EMBL" id="KAF6020772.1"/>
    </source>
</evidence>
<feature type="transmembrane region" description="Helical" evidence="2">
    <location>
        <begin position="332"/>
        <end position="356"/>
    </location>
</feature>
<dbReference type="InterPro" id="IPR050327">
    <property type="entry name" value="Proton-linked_MCT"/>
</dbReference>
<dbReference type="PANTHER" id="PTHR11360:SF284">
    <property type="entry name" value="EG:103B4.3 PROTEIN-RELATED"/>
    <property type="match status" value="1"/>
</dbReference>
<feature type="transmembrane region" description="Helical" evidence="2">
    <location>
        <begin position="393"/>
        <end position="415"/>
    </location>
</feature>
<feature type="transmembrane region" description="Helical" evidence="2">
    <location>
        <begin position="304"/>
        <end position="326"/>
    </location>
</feature>